<dbReference type="InterPro" id="IPR004045">
    <property type="entry name" value="Glutathione_S-Trfase_N"/>
</dbReference>
<keyword evidence="3" id="KW-1185">Reference proteome</keyword>
<protein>
    <submittedName>
        <fullName evidence="2">Glutaredoxin family protein</fullName>
    </submittedName>
</protein>
<dbReference type="InterPro" id="IPR036249">
    <property type="entry name" value="Thioredoxin-like_sf"/>
</dbReference>
<reference evidence="2 3" key="1">
    <citation type="submission" date="2018-05" db="EMBL/GenBank/DDBJ databases">
        <title>Draft genome of Methanospirillum lacunae Ki8-1.</title>
        <authorList>
            <person name="Dueholm M.S."/>
            <person name="Nielsen P.H."/>
            <person name="Bakmann L.F."/>
            <person name="Otzen D.E."/>
        </authorList>
    </citation>
    <scope>NUCLEOTIDE SEQUENCE [LARGE SCALE GENOMIC DNA]</scope>
    <source>
        <strain evidence="2 3">Ki8-1</strain>
    </source>
</reference>
<dbReference type="AlphaFoldDB" id="A0A2V2NFX8"/>
<dbReference type="EMBL" id="QGMY01000002">
    <property type="protein sequence ID" value="PWR74511.1"/>
    <property type="molecule type" value="Genomic_DNA"/>
</dbReference>
<accession>A0A2V2NFX8</accession>
<dbReference type="SUPFAM" id="SSF52833">
    <property type="entry name" value="Thioredoxin-like"/>
    <property type="match status" value="1"/>
</dbReference>
<dbReference type="OrthoDB" id="73564at2157"/>
<comment type="caution">
    <text evidence="2">The sequence shown here is derived from an EMBL/GenBank/DDBJ whole genome shotgun (WGS) entry which is preliminary data.</text>
</comment>
<evidence type="ECO:0000313" key="3">
    <source>
        <dbReference type="Proteomes" id="UP000245657"/>
    </source>
</evidence>
<organism evidence="2 3">
    <name type="scientific">Methanospirillum lacunae</name>
    <dbReference type="NCBI Taxonomy" id="668570"/>
    <lineage>
        <taxon>Archaea</taxon>
        <taxon>Methanobacteriati</taxon>
        <taxon>Methanobacteriota</taxon>
        <taxon>Stenosarchaea group</taxon>
        <taxon>Methanomicrobia</taxon>
        <taxon>Methanomicrobiales</taxon>
        <taxon>Methanospirillaceae</taxon>
        <taxon>Methanospirillum</taxon>
    </lineage>
</organism>
<dbReference type="InterPro" id="IPR002109">
    <property type="entry name" value="Glutaredoxin"/>
</dbReference>
<dbReference type="Pfam" id="PF00462">
    <property type="entry name" value="Glutaredoxin"/>
    <property type="match status" value="1"/>
</dbReference>
<dbReference type="Proteomes" id="UP000245657">
    <property type="component" value="Unassembled WGS sequence"/>
</dbReference>
<dbReference type="PROSITE" id="PS50404">
    <property type="entry name" value="GST_NTER"/>
    <property type="match status" value="1"/>
</dbReference>
<dbReference type="CDD" id="cd02976">
    <property type="entry name" value="NrdH"/>
    <property type="match status" value="1"/>
</dbReference>
<sequence length="78" mass="8963">MLYALSTCGHCRRTRELLNELGVSYDYLYVDQLSREEMDTVLREVEKFNPRGSFPTIVINGSHTIIGAREDEIREALA</sequence>
<dbReference type="PROSITE" id="PS51354">
    <property type="entry name" value="GLUTAREDOXIN_2"/>
    <property type="match status" value="1"/>
</dbReference>
<proteinExistence type="predicted"/>
<name>A0A2V2NFX8_9EURY</name>
<dbReference type="Gene3D" id="3.40.30.10">
    <property type="entry name" value="Glutaredoxin"/>
    <property type="match status" value="1"/>
</dbReference>
<evidence type="ECO:0000259" key="1">
    <source>
        <dbReference type="PROSITE" id="PS50404"/>
    </source>
</evidence>
<evidence type="ECO:0000313" key="2">
    <source>
        <dbReference type="EMBL" id="PWR74511.1"/>
    </source>
</evidence>
<feature type="domain" description="GST N-terminal" evidence="1">
    <location>
        <begin position="1"/>
        <end position="78"/>
    </location>
</feature>
<gene>
    <name evidence="2" type="ORF">DK846_02915</name>
</gene>